<organism evidence="1 2">
    <name type="scientific">Desulfosporosinus acidiphilus (strain DSM 22704 / JCM 16185 / SJ4)</name>
    <dbReference type="NCBI Taxonomy" id="646529"/>
    <lineage>
        <taxon>Bacteria</taxon>
        <taxon>Bacillati</taxon>
        <taxon>Bacillota</taxon>
        <taxon>Clostridia</taxon>
        <taxon>Eubacteriales</taxon>
        <taxon>Desulfitobacteriaceae</taxon>
        <taxon>Desulfosporosinus</taxon>
    </lineage>
</organism>
<reference evidence="1 2" key="1">
    <citation type="journal article" date="2012" name="J. Bacteriol.">
        <title>Complete genome sequences of Desulfosporosinus orientis DSM765T, Desulfosporosinus youngiae DSM17734T, Desulfosporosinus meridiei DSM13257T, and Desulfosporosinus acidiphilus DSM22704T.</title>
        <authorList>
            <person name="Pester M."/>
            <person name="Brambilla E."/>
            <person name="Alazard D."/>
            <person name="Rattei T."/>
            <person name="Weinmaier T."/>
            <person name="Han J."/>
            <person name="Lucas S."/>
            <person name="Lapidus A."/>
            <person name="Cheng J.F."/>
            <person name="Goodwin L."/>
            <person name="Pitluck S."/>
            <person name="Peters L."/>
            <person name="Ovchinnikova G."/>
            <person name="Teshima H."/>
            <person name="Detter J.C."/>
            <person name="Han C.S."/>
            <person name="Tapia R."/>
            <person name="Land M.L."/>
            <person name="Hauser L."/>
            <person name="Kyrpides N.C."/>
            <person name="Ivanova N.N."/>
            <person name="Pagani I."/>
            <person name="Huntmann M."/>
            <person name="Wei C.L."/>
            <person name="Davenport K.W."/>
            <person name="Daligault H."/>
            <person name="Chain P.S."/>
            <person name="Chen A."/>
            <person name="Mavromatis K."/>
            <person name="Markowitz V."/>
            <person name="Szeto E."/>
            <person name="Mikhailova N."/>
            <person name="Pati A."/>
            <person name="Wagner M."/>
            <person name="Woyke T."/>
            <person name="Ollivier B."/>
            <person name="Klenk H.P."/>
            <person name="Spring S."/>
            <person name="Loy A."/>
        </authorList>
    </citation>
    <scope>NUCLEOTIDE SEQUENCE [LARGE SCALE GENOMIC DNA]</scope>
    <source>
        <strain evidence="2">DSM 22704 / JCM 16185 / SJ4</strain>
    </source>
</reference>
<evidence type="ECO:0000313" key="2">
    <source>
        <dbReference type="Proteomes" id="UP000002892"/>
    </source>
</evidence>
<gene>
    <name evidence="1" type="ordered locus">Desaci_4678</name>
</gene>
<dbReference type="EMBL" id="CP003639">
    <property type="protein sequence ID" value="AFM43511.1"/>
    <property type="molecule type" value="Genomic_DNA"/>
</dbReference>
<sequence>MILLGKLLSRVFGSKNSSQENTNLNNDDSAKLKIPCTKEFPYLPSYHWVQASEFVPATPEQPLGKAKYIVHKSKDTVVYEAYKTILTKDGWEIKEETPVINFIAHKDDHIANISVSIFEEDVLLTVLSK</sequence>
<dbReference type="Proteomes" id="UP000002892">
    <property type="component" value="Chromosome"/>
</dbReference>
<accession>I4DCI7</accession>
<name>I4DCI7_DESAJ</name>
<dbReference type="KEGG" id="dai:Desaci_4678"/>
<keyword evidence="2" id="KW-1185">Reference proteome</keyword>
<proteinExistence type="predicted"/>
<dbReference type="AlphaFoldDB" id="I4DCI7"/>
<dbReference type="HOGENOM" id="CLU_1755875_0_0_9"/>
<evidence type="ECO:0000313" key="1">
    <source>
        <dbReference type="EMBL" id="AFM43511.1"/>
    </source>
</evidence>
<protein>
    <submittedName>
        <fullName evidence="1">Uncharacterized protein</fullName>
    </submittedName>
</protein>